<organism evidence="2 3">
    <name type="scientific">Trichodelitschia bisporula</name>
    <dbReference type="NCBI Taxonomy" id="703511"/>
    <lineage>
        <taxon>Eukaryota</taxon>
        <taxon>Fungi</taxon>
        <taxon>Dikarya</taxon>
        <taxon>Ascomycota</taxon>
        <taxon>Pezizomycotina</taxon>
        <taxon>Dothideomycetes</taxon>
        <taxon>Dothideomycetes incertae sedis</taxon>
        <taxon>Phaeotrichales</taxon>
        <taxon>Phaeotrichaceae</taxon>
        <taxon>Trichodelitschia</taxon>
    </lineage>
</organism>
<evidence type="ECO:0000313" key="3">
    <source>
        <dbReference type="Proteomes" id="UP000799640"/>
    </source>
</evidence>
<feature type="compositionally biased region" description="Polar residues" evidence="1">
    <location>
        <begin position="169"/>
        <end position="186"/>
    </location>
</feature>
<gene>
    <name evidence="2" type="ORF">EJ06DRAFT_292447</name>
</gene>
<feature type="compositionally biased region" description="Low complexity" evidence="1">
    <location>
        <begin position="156"/>
        <end position="165"/>
    </location>
</feature>
<evidence type="ECO:0000256" key="1">
    <source>
        <dbReference type="SAM" id="MobiDB-lite"/>
    </source>
</evidence>
<name>A0A6G1I6D9_9PEZI</name>
<feature type="region of interest" description="Disordered" evidence="1">
    <location>
        <begin position="98"/>
        <end position="195"/>
    </location>
</feature>
<accession>A0A6G1I6D9</accession>
<reference evidence="2" key="1">
    <citation type="journal article" date="2020" name="Stud. Mycol.">
        <title>101 Dothideomycetes genomes: a test case for predicting lifestyles and emergence of pathogens.</title>
        <authorList>
            <person name="Haridas S."/>
            <person name="Albert R."/>
            <person name="Binder M."/>
            <person name="Bloem J."/>
            <person name="Labutti K."/>
            <person name="Salamov A."/>
            <person name="Andreopoulos B."/>
            <person name="Baker S."/>
            <person name="Barry K."/>
            <person name="Bills G."/>
            <person name="Bluhm B."/>
            <person name="Cannon C."/>
            <person name="Castanera R."/>
            <person name="Culley D."/>
            <person name="Daum C."/>
            <person name="Ezra D."/>
            <person name="Gonzalez J."/>
            <person name="Henrissat B."/>
            <person name="Kuo A."/>
            <person name="Liang C."/>
            <person name="Lipzen A."/>
            <person name="Lutzoni F."/>
            <person name="Magnuson J."/>
            <person name="Mondo S."/>
            <person name="Nolan M."/>
            <person name="Ohm R."/>
            <person name="Pangilinan J."/>
            <person name="Park H.-J."/>
            <person name="Ramirez L."/>
            <person name="Alfaro M."/>
            <person name="Sun H."/>
            <person name="Tritt A."/>
            <person name="Yoshinaga Y."/>
            <person name="Zwiers L.-H."/>
            <person name="Turgeon B."/>
            <person name="Goodwin S."/>
            <person name="Spatafora J."/>
            <person name="Crous P."/>
            <person name="Grigoriev I."/>
        </authorList>
    </citation>
    <scope>NUCLEOTIDE SEQUENCE</scope>
    <source>
        <strain evidence="2">CBS 262.69</strain>
    </source>
</reference>
<sequence length="214" mass="24715">MRWHWNQTQATNAVRRQRDISSMHFAPDICAMRLWRLPFWDNDRREMEFSYLAHNIGPILASLAWNDHQAENRDIPRPYLQPRLQSPVPDDLDLQCISCKSSSPNTQPTMHPNHRRRPPQKPTIMTHTRPSQTSPLSPPREAAKHDNQFPPPLAPHSPLLARHPPVLTPIQSKPSADNGQTDTTSLRPAIQDNNRRAIWRNNVRQQFPKNNLAA</sequence>
<proteinExistence type="predicted"/>
<dbReference type="AlphaFoldDB" id="A0A6G1I6D9"/>
<keyword evidence="3" id="KW-1185">Reference proteome</keyword>
<feature type="compositionally biased region" description="Polar residues" evidence="1">
    <location>
        <begin position="98"/>
        <end position="110"/>
    </location>
</feature>
<feature type="compositionally biased region" description="Polar residues" evidence="1">
    <location>
        <begin position="123"/>
        <end position="135"/>
    </location>
</feature>
<dbReference type="EMBL" id="ML996689">
    <property type="protein sequence ID" value="KAF2403754.1"/>
    <property type="molecule type" value="Genomic_DNA"/>
</dbReference>
<dbReference type="Proteomes" id="UP000799640">
    <property type="component" value="Unassembled WGS sequence"/>
</dbReference>
<evidence type="ECO:0000313" key="2">
    <source>
        <dbReference type="EMBL" id="KAF2403754.1"/>
    </source>
</evidence>
<protein>
    <submittedName>
        <fullName evidence="2">Uncharacterized protein</fullName>
    </submittedName>
</protein>